<keyword evidence="1" id="KW-0472">Membrane</keyword>
<evidence type="ECO:0000313" key="4">
    <source>
        <dbReference type="Proteomes" id="UP000037269"/>
    </source>
</evidence>
<dbReference type="Gene3D" id="1.20.120.80">
    <property type="entry name" value="Cytochrome c oxidase, subunit III, four-helix bundle"/>
    <property type="match status" value="1"/>
</dbReference>
<feature type="transmembrane region" description="Helical" evidence="1">
    <location>
        <begin position="21"/>
        <end position="44"/>
    </location>
</feature>
<dbReference type="GO" id="GO:0022904">
    <property type="term" value="P:respiratory electron transport chain"/>
    <property type="evidence" value="ECO:0007669"/>
    <property type="project" value="InterPro"/>
</dbReference>
<accession>A0A0D1XX79</accession>
<dbReference type="PATRIC" id="fig|47500.12.peg.2422"/>
<name>A0A0D1XX79_ANEMI</name>
<dbReference type="AlphaFoldDB" id="A0A0D1XX79"/>
<dbReference type="GO" id="GO:0016020">
    <property type="term" value="C:membrane"/>
    <property type="evidence" value="ECO:0007669"/>
    <property type="project" value="InterPro"/>
</dbReference>
<keyword evidence="1" id="KW-1133">Transmembrane helix</keyword>
<evidence type="ECO:0000313" key="2">
    <source>
        <dbReference type="EMBL" id="KON94753.1"/>
    </source>
</evidence>
<evidence type="ECO:0000256" key="1">
    <source>
        <dbReference type="SAM" id="Phobius"/>
    </source>
</evidence>
<feature type="transmembrane region" description="Helical" evidence="1">
    <location>
        <begin position="165"/>
        <end position="185"/>
    </location>
</feature>
<reference evidence="2 4" key="1">
    <citation type="submission" date="2015-07" db="EMBL/GenBank/DDBJ databases">
        <title>Fjat-14205 dsm 2895.</title>
        <authorList>
            <person name="Liu B."/>
            <person name="Wang J."/>
            <person name="Zhu Y."/>
            <person name="Liu G."/>
            <person name="Chen Q."/>
            <person name="Chen Z."/>
            <person name="Lan J."/>
            <person name="Che J."/>
            <person name="Ge C."/>
            <person name="Shi H."/>
            <person name="Pan Z."/>
            <person name="Liu X."/>
        </authorList>
    </citation>
    <scope>NUCLEOTIDE SEQUENCE [LARGE SCALE GENOMIC DNA]</scope>
    <source>
        <strain evidence="2 4">DSM 2895</strain>
    </source>
</reference>
<dbReference type="GeneID" id="42304346"/>
<dbReference type="EMBL" id="LGUG01000004">
    <property type="protein sequence ID" value="KON94753.1"/>
    <property type="molecule type" value="Genomic_DNA"/>
</dbReference>
<evidence type="ECO:0000313" key="3">
    <source>
        <dbReference type="EMBL" id="SDJ12128.1"/>
    </source>
</evidence>
<reference evidence="3 5" key="2">
    <citation type="submission" date="2016-10" db="EMBL/GenBank/DDBJ databases">
        <authorList>
            <person name="de Groot N.N."/>
        </authorList>
    </citation>
    <scope>NUCLEOTIDE SEQUENCE [LARGE SCALE GENOMIC DNA]</scope>
    <source>
        <strain evidence="3 5">DSM 2895</strain>
    </source>
</reference>
<sequence>MAVHAGEEHVPKKGIKDSGLLGVWLGLISFTFTFAVFIVSNVYLRGWSPDVFNVTLPANVQDLVNYNVLLLVALGVLTLAGGISYKKRKDGIAFGLLALAMIAAIGYVVIDWSLIQSYRALGPAAWTAYVIVQAIMEILVLICIVLYLRAFYFKMRKNEKSLNRFIPGATAVWMYTVIMGLFVFIQCDLIEIGEFAEWCGIKLSQLGKL</sequence>
<protein>
    <submittedName>
        <fullName evidence="2">Uncharacterized protein</fullName>
    </submittedName>
</protein>
<feature type="transmembrane region" description="Helical" evidence="1">
    <location>
        <begin position="130"/>
        <end position="153"/>
    </location>
</feature>
<keyword evidence="4" id="KW-1185">Reference proteome</keyword>
<proteinExistence type="predicted"/>
<dbReference type="RefSeq" id="WP_043068512.1">
    <property type="nucleotide sequence ID" value="NZ_BJOA01000075.1"/>
</dbReference>
<dbReference type="Proteomes" id="UP000037269">
    <property type="component" value="Unassembled WGS sequence"/>
</dbReference>
<feature type="transmembrane region" description="Helical" evidence="1">
    <location>
        <begin position="92"/>
        <end position="110"/>
    </location>
</feature>
<dbReference type="OrthoDB" id="2678292at2"/>
<evidence type="ECO:0000313" key="5">
    <source>
        <dbReference type="Proteomes" id="UP000182836"/>
    </source>
</evidence>
<dbReference type="EMBL" id="FNED01000012">
    <property type="protein sequence ID" value="SDJ12128.1"/>
    <property type="molecule type" value="Genomic_DNA"/>
</dbReference>
<gene>
    <name evidence="2" type="ORF">AF333_03880</name>
    <name evidence="3" type="ORF">SAMN04487909_11253</name>
</gene>
<dbReference type="STRING" id="47500.AF333_03880"/>
<dbReference type="Proteomes" id="UP000182836">
    <property type="component" value="Unassembled WGS sequence"/>
</dbReference>
<dbReference type="GO" id="GO:0004129">
    <property type="term" value="F:cytochrome-c oxidase activity"/>
    <property type="evidence" value="ECO:0007669"/>
    <property type="project" value="InterPro"/>
</dbReference>
<keyword evidence="1" id="KW-0812">Transmembrane</keyword>
<dbReference type="InterPro" id="IPR013833">
    <property type="entry name" value="Cyt_c_oxidase_su3_a-hlx"/>
</dbReference>
<organism evidence="2 4">
    <name type="scientific">Aneurinibacillus migulanus</name>
    <name type="common">Bacillus migulanus</name>
    <dbReference type="NCBI Taxonomy" id="47500"/>
    <lineage>
        <taxon>Bacteria</taxon>
        <taxon>Bacillati</taxon>
        <taxon>Bacillota</taxon>
        <taxon>Bacilli</taxon>
        <taxon>Bacillales</taxon>
        <taxon>Paenibacillaceae</taxon>
        <taxon>Aneurinibacillus group</taxon>
        <taxon>Aneurinibacillus</taxon>
    </lineage>
</organism>
<feature type="transmembrane region" description="Helical" evidence="1">
    <location>
        <begin position="64"/>
        <end position="85"/>
    </location>
</feature>